<gene>
    <name evidence="3" type="ORF">B9Z65_8126</name>
</gene>
<evidence type="ECO:0000313" key="4">
    <source>
        <dbReference type="Proteomes" id="UP000243723"/>
    </source>
</evidence>
<dbReference type="Proteomes" id="UP000243723">
    <property type="component" value="Unassembled WGS sequence"/>
</dbReference>
<dbReference type="AlphaFoldDB" id="A0A2P7YW40"/>
<feature type="compositionally biased region" description="Low complexity" evidence="2">
    <location>
        <begin position="90"/>
        <end position="103"/>
    </location>
</feature>
<feature type="coiled-coil region" evidence="1">
    <location>
        <begin position="253"/>
        <end position="280"/>
    </location>
</feature>
<feature type="compositionally biased region" description="Low complexity" evidence="2">
    <location>
        <begin position="1"/>
        <end position="22"/>
    </location>
</feature>
<evidence type="ECO:0000256" key="2">
    <source>
        <dbReference type="SAM" id="MobiDB-lite"/>
    </source>
</evidence>
<protein>
    <submittedName>
        <fullName evidence="3">RING finger protein ETP1</fullName>
    </submittedName>
</protein>
<feature type="region of interest" description="Disordered" evidence="2">
    <location>
        <begin position="154"/>
        <end position="238"/>
    </location>
</feature>
<feature type="compositionally biased region" description="Polar residues" evidence="2">
    <location>
        <begin position="187"/>
        <end position="209"/>
    </location>
</feature>
<dbReference type="PANTHER" id="PTHR39610:SF2">
    <property type="entry name" value="BZIP DOMAIN-CONTAINING PROTEIN"/>
    <property type="match status" value="1"/>
</dbReference>
<keyword evidence="1" id="KW-0175">Coiled coil</keyword>
<feature type="compositionally biased region" description="Polar residues" evidence="2">
    <location>
        <begin position="218"/>
        <end position="231"/>
    </location>
</feature>
<feature type="compositionally biased region" description="Polar residues" evidence="2">
    <location>
        <begin position="25"/>
        <end position="47"/>
    </location>
</feature>
<keyword evidence="4" id="KW-1185">Reference proteome</keyword>
<dbReference type="PANTHER" id="PTHR39610">
    <property type="entry name" value="BZIP DOMAIN-CONTAINING PROTEIN-RELATED"/>
    <property type="match status" value="1"/>
</dbReference>
<feature type="region of interest" description="Disordered" evidence="2">
    <location>
        <begin position="1"/>
        <end position="114"/>
    </location>
</feature>
<comment type="caution">
    <text evidence="3">The sequence shown here is derived from an EMBL/GenBank/DDBJ whole genome shotgun (WGS) entry which is preliminary data.</text>
</comment>
<organism evidence="3 4">
    <name type="scientific">Elsinoe australis</name>
    <dbReference type="NCBI Taxonomy" id="40998"/>
    <lineage>
        <taxon>Eukaryota</taxon>
        <taxon>Fungi</taxon>
        <taxon>Dikarya</taxon>
        <taxon>Ascomycota</taxon>
        <taxon>Pezizomycotina</taxon>
        <taxon>Dothideomycetes</taxon>
        <taxon>Dothideomycetidae</taxon>
        <taxon>Myriangiales</taxon>
        <taxon>Elsinoaceae</taxon>
        <taxon>Elsinoe</taxon>
    </lineage>
</organism>
<dbReference type="EMBL" id="NHZQ01000363">
    <property type="protein sequence ID" value="PSK40186.1"/>
    <property type="molecule type" value="Genomic_DNA"/>
</dbReference>
<dbReference type="OrthoDB" id="5407781at2759"/>
<evidence type="ECO:0000313" key="3">
    <source>
        <dbReference type="EMBL" id="PSK40186.1"/>
    </source>
</evidence>
<evidence type="ECO:0000256" key="1">
    <source>
        <dbReference type="SAM" id="Coils"/>
    </source>
</evidence>
<feature type="compositionally biased region" description="Polar residues" evidence="2">
    <location>
        <begin position="161"/>
        <end position="173"/>
    </location>
</feature>
<feature type="compositionally biased region" description="Polar residues" evidence="2">
    <location>
        <begin position="56"/>
        <end position="68"/>
    </location>
</feature>
<name>A0A2P7YW40_9PEZI</name>
<proteinExistence type="predicted"/>
<accession>A0A2P7YW40</accession>
<sequence>MPPDLNSLPPSHSPSSPVSPLLTNIRRTSTNNMNDNPPSPRSPNTLHATAAINAGLQRNPSNSRPSMSQERRRSSLITSLNLNGAEHPGSTSPQLPSQPRSPLMNTADPHHQRTPSLGQIHQQLENEQEAQVNRLLQMIRVQQDQISLLQGDNPDTEAAVESTSAIDNQSTAPTGPAIPTRAAGDSRSPSMPRSPLQRPTTMSRQSSRGVQVPVGHASNASSPSLRPLSTTRSHDEWSMGGVRDESAFYQAETQMLHRENQMLKMRIRELERQVNELNKPASEATE</sequence>
<reference evidence="3 4" key="1">
    <citation type="submission" date="2017-05" db="EMBL/GenBank/DDBJ databases">
        <title>Draft genome sequence of Elsinoe australis.</title>
        <authorList>
            <person name="Cheng Q."/>
        </authorList>
    </citation>
    <scope>NUCLEOTIDE SEQUENCE [LARGE SCALE GENOMIC DNA]</scope>
    <source>
        <strain evidence="3 4">NL1</strain>
    </source>
</reference>